<evidence type="ECO:0000313" key="3">
    <source>
        <dbReference type="Proteomes" id="UP000800200"/>
    </source>
</evidence>
<evidence type="ECO:0000313" key="2">
    <source>
        <dbReference type="EMBL" id="KAF2193081.1"/>
    </source>
</evidence>
<evidence type="ECO:0000256" key="1">
    <source>
        <dbReference type="SAM" id="Phobius"/>
    </source>
</evidence>
<reference evidence="2" key="1">
    <citation type="journal article" date="2020" name="Stud. Mycol.">
        <title>101 Dothideomycetes genomes: a test case for predicting lifestyles and emergence of pathogens.</title>
        <authorList>
            <person name="Haridas S."/>
            <person name="Albert R."/>
            <person name="Binder M."/>
            <person name="Bloem J."/>
            <person name="Labutti K."/>
            <person name="Salamov A."/>
            <person name="Andreopoulos B."/>
            <person name="Baker S."/>
            <person name="Barry K."/>
            <person name="Bills G."/>
            <person name="Bluhm B."/>
            <person name="Cannon C."/>
            <person name="Castanera R."/>
            <person name="Culley D."/>
            <person name="Daum C."/>
            <person name="Ezra D."/>
            <person name="Gonzalez J."/>
            <person name="Henrissat B."/>
            <person name="Kuo A."/>
            <person name="Liang C."/>
            <person name="Lipzen A."/>
            <person name="Lutzoni F."/>
            <person name="Magnuson J."/>
            <person name="Mondo S."/>
            <person name="Nolan M."/>
            <person name="Ohm R."/>
            <person name="Pangilinan J."/>
            <person name="Park H.-J."/>
            <person name="Ramirez L."/>
            <person name="Alfaro M."/>
            <person name="Sun H."/>
            <person name="Tritt A."/>
            <person name="Yoshinaga Y."/>
            <person name="Zwiers L.-H."/>
            <person name="Turgeon B."/>
            <person name="Goodwin S."/>
            <person name="Spatafora J."/>
            <person name="Crous P."/>
            <person name="Grigoriev I."/>
        </authorList>
    </citation>
    <scope>NUCLEOTIDE SEQUENCE</scope>
    <source>
        <strain evidence="2">CBS 207.26</strain>
    </source>
</reference>
<sequence>MSEVEVAPAYTVILIDDDEVLGPDEGENDVLSGMRMKMCLMTDEECVKSVLEYDRGRAPFVKAVDLRLKDDNELGYLIYFKVAISALVTEFYLALAEFDDPKVLYRSDNEIWVFNDNKRLL</sequence>
<keyword evidence="1" id="KW-0472">Membrane</keyword>
<dbReference type="EMBL" id="ML994614">
    <property type="protein sequence ID" value="KAF2193081.1"/>
    <property type="molecule type" value="Genomic_DNA"/>
</dbReference>
<accession>A0A6A6EP66</accession>
<dbReference type="OrthoDB" id="4869816at2759"/>
<keyword evidence="1" id="KW-1133">Transmembrane helix</keyword>
<proteinExistence type="predicted"/>
<gene>
    <name evidence="2" type="ORF">K469DRAFT_693137</name>
</gene>
<keyword evidence="1" id="KW-0812">Transmembrane</keyword>
<dbReference type="AlphaFoldDB" id="A0A6A6EP66"/>
<protein>
    <submittedName>
        <fullName evidence="2">Uncharacterized protein</fullName>
    </submittedName>
</protein>
<name>A0A6A6EP66_9PEZI</name>
<feature type="transmembrane region" description="Helical" evidence="1">
    <location>
        <begin position="76"/>
        <end position="96"/>
    </location>
</feature>
<keyword evidence="3" id="KW-1185">Reference proteome</keyword>
<dbReference type="Proteomes" id="UP000800200">
    <property type="component" value="Unassembled WGS sequence"/>
</dbReference>
<organism evidence="2 3">
    <name type="scientific">Zopfia rhizophila CBS 207.26</name>
    <dbReference type="NCBI Taxonomy" id="1314779"/>
    <lineage>
        <taxon>Eukaryota</taxon>
        <taxon>Fungi</taxon>
        <taxon>Dikarya</taxon>
        <taxon>Ascomycota</taxon>
        <taxon>Pezizomycotina</taxon>
        <taxon>Dothideomycetes</taxon>
        <taxon>Dothideomycetes incertae sedis</taxon>
        <taxon>Zopfiaceae</taxon>
        <taxon>Zopfia</taxon>
    </lineage>
</organism>